<organism evidence="15 16">
    <name type="scientific">Acanthosepion pharaonis</name>
    <name type="common">Pharaoh cuttlefish</name>
    <name type="synonym">Sepia pharaonis</name>
    <dbReference type="NCBI Taxonomy" id="158019"/>
    <lineage>
        <taxon>Eukaryota</taxon>
        <taxon>Metazoa</taxon>
        <taxon>Spiralia</taxon>
        <taxon>Lophotrochozoa</taxon>
        <taxon>Mollusca</taxon>
        <taxon>Cephalopoda</taxon>
        <taxon>Coleoidea</taxon>
        <taxon>Decapodiformes</taxon>
        <taxon>Sepiida</taxon>
        <taxon>Sepiina</taxon>
        <taxon>Sepiidae</taxon>
        <taxon>Acanthosepion</taxon>
    </lineage>
</organism>
<dbReference type="GO" id="GO:0005524">
    <property type="term" value="F:ATP binding"/>
    <property type="evidence" value="ECO:0007669"/>
    <property type="project" value="UniProtKB-UniRule"/>
</dbReference>
<keyword evidence="10" id="KW-0505">Motor protein</keyword>
<dbReference type="PROSITE" id="PS00411">
    <property type="entry name" value="KINESIN_MOTOR_1"/>
    <property type="match status" value="1"/>
</dbReference>
<feature type="domain" description="Kinesin motor" evidence="14">
    <location>
        <begin position="836"/>
        <end position="1174"/>
    </location>
</feature>
<keyword evidence="6" id="KW-0418">Kinase</keyword>
<dbReference type="InterPro" id="IPR051131">
    <property type="entry name" value="NEK_Ser/Thr_kinase_NIMA"/>
</dbReference>
<dbReference type="InterPro" id="IPR036961">
    <property type="entry name" value="Kinesin_motor_dom_sf"/>
</dbReference>
<dbReference type="InterPro" id="IPR011009">
    <property type="entry name" value="Kinase-like_dom_sf"/>
</dbReference>
<evidence type="ECO:0000256" key="1">
    <source>
        <dbReference type="ARBA" id="ARBA00010886"/>
    </source>
</evidence>
<dbReference type="Gene3D" id="1.10.510.10">
    <property type="entry name" value="Transferase(Phosphotransferase) domain 1"/>
    <property type="match status" value="1"/>
</dbReference>
<evidence type="ECO:0000256" key="3">
    <source>
        <dbReference type="ARBA" id="ARBA00022527"/>
    </source>
</evidence>
<evidence type="ECO:0000256" key="2">
    <source>
        <dbReference type="ARBA" id="ARBA00012513"/>
    </source>
</evidence>
<feature type="compositionally biased region" description="Polar residues" evidence="11">
    <location>
        <begin position="546"/>
        <end position="555"/>
    </location>
</feature>
<gene>
    <name evidence="15" type="ORF">SPHA_22955</name>
</gene>
<feature type="binding site" evidence="10">
    <location>
        <begin position="926"/>
        <end position="933"/>
    </location>
    <ligand>
        <name>ATP</name>
        <dbReference type="ChEBI" id="CHEBI:30616"/>
    </ligand>
</feature>
<dbReference type="GO" id="GO:0004674">
    <property type="term" value="F:protein serine/threonine kinase activity"/>
    <property type="evidence" value="ECO:0007669"/>
    <property type="project" value="UniProtKB-KW"/>
</dbReference>
<dbReference type="InterPro" id="IPR008271">
    <property type="entry name" value="Ser/Thr_kinase_AS"/>
</dbReference>
<feature type="compositionally biased region" description="Basic and acidic residues" evidence="11">
    <location>
        <begin position="631"/>
        <end position="643"/>
    </location>
</feature>
<dbReference type="GO" id="GO:0007018">
    <property type="term" value="P:microtubule-based movement"/>
    <property type="evidence" value="ECO:0007669"/>
    <property type="project" value="InterPro"/>
</dbReference>
<dbReference type="GO" id="GO:0008017">
    <property type="term" value="F:microtubule binding"/>
    <property type="evidence" value="ECO:0007669"/>
    <property type="project" value="InterPro"/>
</dbReference>
<dbReference type="Pfam" id="PF00225">
    <property type="entry name" value="Kinesin"/>
    <property type="match status" value="1"/>
</dbReference>
<comment type="catalytic activity">
    <reaction evidence="9">
        <text>L-seryl-[protein] + ATP = O-phospho-L-seryl-[protein] + ADP + H(+)</text>
        <dbReference type="Rhea" id="RHEA:17989"/>
        <dbReference type="Rhea" id="RHEA-COMP:9863"/>
        <dbReference type="Rhea" id="RHEA-COMP:11604"/>
        <dbReference type="ChEBI" id="CHEBI:15378"/>
        <dbReference type="ChEBI" id="CHEBI:29999"/>
        <dbReference type="ChEBI" id="CHEBI:30616"/>
        <dbReference type="ChEBI" id="CHEBI:83421"/>
        <dbReference type="ChEBI" id="CHEBI:456216"/>
        <dbReference type="EC" id="2.7.11.1"/>
    </reaction>
</comment>
<dbReference type="Gene3D" id="3.30.200.20">
    <property type="entry name" value="Phosphorylase Kinase, domain 1"/>
    <property type="match status" value="1"/>
</dbReference>
<dbReference type="PROSITE" id="PS00108">
    <property type="entry name" value="PROTEIN_KINASE_ST"/>
    <property type="match status" value="1"/>
</dbReference>
<keyword evidence="16" id="KW-1185">Reference proteome</keyword>
<feature type="region of interest" description="Disordered" evidence="11">
    <location>
        <begin position="631"/>
        <end position="678"/>
    </location>
</feature>
<dbReference type="Pfam" id="PF23735">
    <property type="entry name" value="KIF9"/>
    <property type="match status" value="1"/>
</dbReference>
<evidence type="ECO:0000259" key="14">
    <source>
        <dbReference type="PROSITE" id="PS50067"/>
    </source>
</evidence>
<name>A0A812BPU9_ACAPH</name>
<feature type="region of interest" description="Disordered" evidence="11">
    <location>
        <begin position="350"/>
        <end position="618"/>
    </location>
</feature>
<dbReference type="Gene3D" id="3.40.850.10">
    <property type="entry name" value="Kinesin motor domain"/>
    <property type="match status" value="1"/>
</dbReference>
<dbReference type="PROSITE" id="PS50011">
    <property type="entry name" value="PROTEIN_KINASE_DOM"/>
    <property type="match status" value="1"/>
</dbReference>
<dbReference type="PANTHER" id="PTHR44899:SF7">
    <property type="entry name" value="NIMA-RELATED KINASE"/>
    <property type="match status" value="1"/>
</dbReference>
<comment type="similarity">
    <text evidence="10">Belongs to the TRAFAC class myosin-kinesin ATPase superfamily. Kinesin family.</text>
</comment>
<sequence>MMEGGSIYFIQKLNTGANTMEYWIFLMVYCILAFFLISCWQYYNSRLEKQAKVALPYPIPYCPGTRSQSYSVVNKTKQQDDVIAEISCSYGEVWLARHIKDRKQYVLKKINLKSASDKERRAAEQEALLLSKLRHPNIVTYKDSFQSGERHLYIAMQYCEGGDLYTWLKERKGKVLEERQVVEWFIQIAMALQYLHERDILHRDLKTQNIFLTKNKIIKVGDLGIARVLENSSDMATTLIGTPYYMSPELFSSQPYNQKSDVWALGCCVYEMTTLRHAFNARDMNSLAFKILSGKLPPMPKLYTNELVSLIQSMLHQDPSKRPSVNKLLRLPYVKRNIALFLEETRQNRRLLPPSPGKALKSVPTSSSSSPSSVPSSSSNNRERRKKKLTSGDDQLDSGSVKACLDNESPNEDNIKSPSDDGLVHPEEEPKSPQPIAAFPSSVPSEEIFESPRSSASSSSTESSLNESSSTLANSENQTQDTVIANTIVQQPKLEDKQVKVPKKEPVKSRSLSFGNSEALSEHISVIKPKNSIERSRPLPPPPKIDNSSGEPQHGSSIMPWSSSSSSSSKECSANLGEGEAPKSLPNVLARQKRRAKKQSASFSLERPDSARVELKRPTVILAPAIVNHEKPVSAEEVADPRRHVVLRHRQPSMSIEDDDDNTSPEESSKEAQDKEDKEMKTLAKFLNTTLQNNASKGYDDKSDDESRVLPDFDSLQQQHDPAIAPLPQLHERATKPTPKAEESNIYTFPSPETLVQTKRLSDRISILEKNCEAGIGKEVLKQAIEILDKFQEEEVEPHLQKLLGEEKFAQYAGKIWQLKFFFFFLNKDSRMVKQTIQIFARIKPTKAKTALFEINDDASSSSILQFIVPKDLAGGFVNNKKESYKFKFQNVFDQSAKQETVFNEVSQPVINNVLAGYNGTIFAYGQTGSGKTFTITGGAERYTDRGIIPRSLSYIFQQIEKDRDNTYTVKISYLEIYNEDGYDLLDPRHEAAKLEDLPKVHLMEDTDQNIHLKNLCLMTATNEEEALNLLFIGDTNRMIAETPMNQASTRSHCIFTIHLICRQVGSATIRRSKLHLVDLAGSERVAKSGVNGLLLTEAKYINLSLHYLEQVIVALSEKNRSHIPYRNSMMTSVLRDSLGGNCMTSMIATCSVEKKNIDESISTCRFAQRVALIKNDALVNEELDPNIVILQLKNEITQLKDELMLTTGQERTDKLTDEEIDECSKLVNAFLDDKDPEAVLCVGADIRKIQKCFNIFKKLLEEKTSQISVQSSNFQADNCSLLHPQDQDVSPYFSAEQEKLKNLLIQRDTEINILVNMLKKEKSKNSDIQQGRHHHTVSQGESLDSLISNNLSQGSTGKSRDSGSAEEERKCVQGVDAWVQQNSVSHHVAEKKTQKLISVGPMSMGRQEAFEIFCQDYWNNKSIESKKQNLKKSYAEAKHLGEQVNESRMKINQIKIKIEQHRVQLGLQGITDPKNLESDLEEQNLREKIEIEKKRYKDNFNSLRNLKTTIEHCQHLLEKDKVQLMKDFEVWWAEQMNLAQQQNKEKSADHKMAAWDQLPTPSYNQQSVYKQSSITSLPMSSSSSVNSNHSHMLSKKTSSSQSHTSSLYGGLPLTGDAQVDADIEAFAKARQSLLQKHSSIK</sequence>
<feature type="compositionally biased region" description="Polar residues" evidence="11">
    <location>
        <begin position="1338"/>
        <end position="1358"/>
    </location>
</feature>
<dbReference type="SMART" id="SM00129">
    <property type="entry name" value="KISc"/>
    <property type="match status" value="1"/>
</dbReference>
<feature type="region of interest" description="Disordered" evidence="11">
    <location>
        <begin position="1325"/>
        <end position="1368"/>
    </location>
</feature>
<feature type="domain" description="Protein kinase" evidence="13">
    <location>
        <begin position="79"/>
        <end position="334"/>
    </location>
</feature>
<feature type="compositionally biased region" description="Basic and acidic residues" evidence="11">
    <location>
        <begin position="413"/>
        <end position="431"/>
    </location>
</feature>
<feature type="compositionally biased region" description="Low complexity" evidence="11">
    <location>
        <begin position="1573"/>
        <end position="1608"/>
    </location>
</feature>
<dbReference type="EC" id="2.7.11.1" evidence="2"/>
<dbReference type="GO" id="GO:0003777">
    <property type="term" value="F:microtubule motor activity"/>
    <property type="evidence" value="ECO:0007669"/>
    <property type="project" value="InterPro"/>
</dbReference>
<evidence type="ECO:0000313" key="16">
    <source>
        <dbReference type="Proteomes" id="UP000597762"/>
    </source>
</evidence>
<keyword evidence="5 10" id="KW-0547">Nucleotide-binding</keyword>
<dbReference type="SUPFAM" id="SSF52540">
    <property type="entry name" value="P-loop containing nucleoside triphosphate hydrolases"/>
    <property type="match status" value="1"/>
</dbReference>
<dbReference type="PRINTS" id="PR00380">
    <property type="entry name" value="KINESINHEAVY"/>
</dbReference>
<comment type="catalytic activity">
    <reaction evidence="8">
        <text>L-threonyl-[protein] + ATP = O-phospho-L-threonyl-[protein] + ADP + H(+)</text>
        <dbReference type="Rhea" id="RHEA:46608"/>
        <dbReference type="Rhea" id="RHEA-COMP:11060"/>
        <dbReference type="Rhea" id="RHEA-COMP:11605"/>
        <dbReference type="ChEBI" id="CHEBI:15378"/>
        <dbReference type="ChEBI" id="CHEBI:30013"/>
        <dbReference type="ChEBI" id="CHEBI:30616"/>
        <dbReference type="ChEBI" id="CHEBI:61977"/>
        <dbReference type="ChEBI" id="CHEBI:456216"/>
        <dbReference type="EC" id="2.7.11.1"/>
    </reaction>
</comment>
<evidence type="ECO:0000256" key="11">
    <source>
        <dbReference type="SAM" id="MobiDB-lite"/>
    </source>
</evidence>
<keyword evidence="12" id="KW-0472">Membrane</keyword>
<dbReference type="SMART" id="SM00220">
    <property type="entry name" value="S_TKc"/>
    <property type="match status" value="1"/>
</dbReference>
<evidence type="ECO:0000256" key="8">
    <source>
        <dbReference type="ARBA" id="ARBA00047899"/>
    </source>
</evidence>
<feature type="compositionally biased region" description="Polar residues" evidence="11">
    <location>
        <begin position="476"/>
        <end position="490"/>
    </location>
</feature>
<protein>
    <recommendedName>
        <fullName evidence="2">non-specific serine/threonine protein kinase</fullName>
        <ecNumber evidence="2">2.7.11.1</ecNumber>
    </recommendedName>
</protein>
<keyword evidence="4" id="KW-0808">Transferase</keyword>
<reference evidence="15" key="1">
    <citation type="submission" date="2021-01" db="EMBL/GenBank/DDBJ databases">
        <authorList>
            <person name="Li R."/>
            <person name="Bekaert M."/>
        </authorList>
    </citation>
    <scope>NUCLEOTIDE SEQUENCE</scope>
    <source>
        <strain evidence="15">Farmed</strain>
    </source>
</reference>
<dbReference type="FunFam" id="1.10.510.10:FF:000219">
    <property type="entry name" value="Putative serine/threonine-protein kinase Nek4"/>
    <property type="match status" value="1"/>
</dbReference>
<keyword evidence="12" id="KW-1133">Transmembrane helix</keyword>
<proteinExistence type="inferred from homology"/>
<evidence type="ECO:0000256" key="12">
    <source>
        <dbReference type="SAM" id="Phobius"/>
    </source>
</evidence>
<dbReference type="SUPFAM" id="SSF56112">
    <property type="entry name" value="Protein kinase-like (PK-like)"/>
    <property type="match status" value="1"/>
</dbReference>
<comment type="similarity">
    <text evidence="1">Belongs to the protein kinase superfamily. NEK Ser/Thr protein kinase family. NIMA subfamily.</text>
</comment>
<dbReference type="InterPro" id="IPR001752">
    <property type="entry name" value="Kinesin_motor_dom"/>
</dbReference>
<feature type="compositionally biased region" description="Low complexity" evidence="11">
    <location>
        <begin position="362"/>
        <end position="379"/>
    </location>
</feature>
<feature type="region of interest" description="Disordered" evidence="11">
    <location>
        <begin position="1567"/>
        <end position="1612"/>
    </location>
</feature>
<evidence type="ECO:0000259" key="13">
    <source>
        <dbReference type="PROSITE" id="PS50011"/>
    </source>
</evidence>
<feature type="compositionally biased region" description="Basic and acidic residues" evidence="11">
    <location>
        <begin position="667"/>
        <end position="678"/>
    </location>
</feature>
<feature type="transmembrane region" description="Helical" evidence="12">
    <location>
        <begin position="21"/>
        <end position="43"/>
    </location>
</feature>
<dbReference type="InterPro" id="IPR056524">
    <property type="entry name" value="KIF6/9_C"/>
</dbReference>
<feature type="region of interest" description="Disordered" evidence="11">
    <location>
        <begin position="720"/>
        <end position="746"/>
    </location>
</feature>
<evidence type="ECO:0000256" key="7">
    <source>
        <dbReference type="ARBA" id="ARBA00022840"/>
    </source>
</evidence>
<feature type="compositionally biased region" description="Low complexity" evidence="11">
    <location>
        <begin position="556"/>
        <end position="573"/>
    </location>
</feature>
<comment type="caution">
    <text evidence="15">The sequence shown here is derived from an EMBL/GenBank/DDBJ whole genome shotgun (WGS) entry which is preliminary data.</text>
</comment>
<dbReference type="PANTHER" id="PTHR44899">
    <property type="entry name" value="CAMK FAMILY PROTEIN KINASE"/>
    <property type="match status" value="1"/>
</dbReference>
<feature type="compositionally biased region" description="Basic and acidic residues" evidence="11">
    <location>
        <begin position="730"/>
        <end position="743"/>
    </location>
</feature>
<evidence type="ECO:0000313" key="15">
    <source>
        <dbReference type="EMBL" id="CAE1241655.1"/>
    </source>
</evidence>
<evidence type="ECO:0000256" key="5">
    <source>
        <dbReference type="ARBA" id="ARBA00022741"/>
    </source>
</evidence>
<dbReference type="Pfam" id="PF00069">
    <property type="entry name" value="Pkinase"/>
    <property type="match status" value="1"/>
</dbReference>
<feature type="compositionally biased region" description="Basic and acidic residues" evidence="11">
    <location>
        <begin position="493"/>
        <end position="508"/>
    </location>
</feature>
<evidence type="ECO:0000256" key="9">
    <source>
        <dbReference type="ARBA" id="ARBA00048679"/>
    </source>
</evidence>
<keyword evidence="12" id="KW-0812">Transmembrane</keyword>
<evidence type="ECO:0000256" key="4">
    <source>
        <dbReference type="ARBA" id="ARBA00022679"/>
    </source>
</evidence>
<keyword evidence="3" id="KW-0723">Serine/threonine-protein kinase</keyword>
<dbReference type="InterPro" id="IPR027417">
    <property type="entry name" value="P-loop_NTPase"/>
</dbReference>
<dbReference type="OrthoDB" id="3176171at2759"/>
<evidence type="ECO:0000256" key="6">
    <source>
        <dbReference type="ARBA" id="ARBA00022777"/>
    </source>
</evidence>
<accession>A0A812BPU9</accession>
<feature type="compositionally biased region" description="Basic and acidic residues" evidence="11">
    <location>
        <begin position="1359"/>
        <end position="1368"/>
    </location>
</feature>
<dbReference type="InterPro" id="IPR000719">
    <property type="entry name" value="Prot_kinase_dom"/>
</dbReference>
<keyword evidence="7 10" id="KW-0067">ATP-binding</keyword>
<feature type="compositionally biased region" description="Basic and acidic residues" evidence="11">
    <location>
        <begin position="606"/>
        <end position="617"/>
    </location>
</feature>
<feature type="compositionally biased region" description="Low complexity" evidence="11">
    <location>
        <begin position="454"/>
        <end position="475"/>
    </location>
</feature>
<evidence type="ECO:0000256" key="10">
    <source>
        <dbReference type="PROSITE-ProRule" id="PRU00283"/>
    </source>
</evidence>
<dbReference type="EMBL" id="CAHIKZ030000847">
    <property type="protein sequence ID" value="CAE1241655.1"/>
    <property type="molecule type" value="Genomic_DNA"/>
</dbReference>
<dbReference type="Proteomes" id="UP000597762">
    <property type="component" value="Unassembled WGS sequence"/>
</dbReference>
<dbReference type="InterPro" id="IPR019821">
    <property type="entry name" value="Kinesin_motor_CS"/>
</dbReference>
<feature type="compositionally biased region" description="Polar residues" evidence="11">
    <location>
        <begin position="510"/>
        <end position="519"/>
    </location>
</feature>
<dbReference type="PROSITE" id="PS50067">
    <property type="entry name" value="KINESIN_MOTOR_2"/>
    <property type="match status" value="1"/>
</dbReference>